<evidence type="ECO:0000313" key="7">
    <source>
        <dbReference type="EMBL" id="TJW12480.1"/>
    </source>
</evidence>
<dbReference type="Pfam" id="PF04472">
    <property type="entry name" value="SepF"/>
    <property type="match status" value="1"/>
</dbReference>
<evidence type="ECO:0000256" key="2">
    <source>
        <dbReference type="ARBA" id="ARBA00023210"/>
    </source>
</evidence>
<dbReference type="RefSeq" id="WP_123185802.1">
    <property type="nucleotide sequence ID" value="NZ_CANPEU010000049.1"/>
</dbReference>
<feature type="region of interest" description="Disordered" evidence="5">
    <location>
        <begin position="84"/>
        <end position="173"/>
    </location>
</feature>
<evidence type="ECO:0000256" key="5">
    <source>
        <dbReference type="SAM" id="MobiDB-lite"/>
    </source>
</evidence>
<feature type="compositionally biased region" description="Low complexity" evidence="5">
    <location>
        <begin position="158"/>
        <end position="172"/>
    </location>
</feature>
<feature type="compositionally biased region" description="Acidic residues" evidence="5">
    <location>
        <begin position="22"/>
        <end position="45"/>
    </location>
</feature>
<dbReference type="EMBL" id="SSTM01000001">
    <property type="protein sequence ID" value="TJW12480.1"/>
    <property type="molecule type" value="Genomic_DNA"/>
</dbReference>
<protein>
    <submittedName>
        <fullName evidence="6">Cell division inhibitor SepF</fullName>
    </submittedName>
    <submittedName>
        <fullName evidence="7">Cell division protein SepF</fullName>
    </submittedName>
</protein>
<dbReference type="GO" id="GO:0000917">
    <property type="term" value="P:division septum assembly"/>
    <property type="evidence" value="ECO:0007669"/>
    <property type="project" value="UniProtKB-KW"/>
</dbReference>
<feature type="compositionally biased region" description="Low complexity" evidence="5">
    <location>
        <begin position="56"/>
        <end position="69"/>
    </location>
</feature>
<keyword evidence="1 7" id="KW-0132">Cell division</keyword>
<dbReference type="EMBL" id="JACHYA010000001">
    <property type="protein sequence ID" value="MBB3170271.1"/>
    <property type="molecule type" value="Genomic_DNA"/>
</dbReference>
<dbReference type="InterPro" id="IPR023052">
    <property type="entry name" value="Cell_div_SepF"/>
</dbReference>
<reference evidence="7 8" key="1">
    <citation type="submission" date="2019-04" db="EMBL/GenBank/DDBJ databases">
        <title>Microbes associate with the intestines of laboratory mice.</title>
        <authorList>
            <person name="Navarre W."/>
            <person name="Wong E."/>
            <person name="Huang K.C."/>
            <person name="Tropini C."/>
            <person name="Ng K."/>
            <person name="Yu B."/>
        </authorList>
    </citation>
    <scope>NUCLEOTIDE SEQUENCE [LARGE SCALE GENOMIC DNA]</scope>
    <source>
        <strain evidence="7 8">NM48_B13</strain>
    </source>
</reference>
<keyword evidence="8" id="KW-1185">Reference proteome</keyword>
<evidence type="ECO:0000256" key="4">
    <source>
        <dbReference type="ARBA" id="ARBA00044936"/>
    </source>
</evidence>
<dbReference type="PANTHER" id="PTHR35798:SF1">
    <property type="entry name" value="CELL DIVISION PROTEIN SEPF"/>
    <property type="match status" value="1"/>
</dbReference>
<keyword evidence="2" id="KW-0717">Septation</keyword>
<evidence type="ECO:0000313" key="8">
    <source>
        <dbReference type="Proteomes" id="UP000309454"/>
    </source>
</evidence>
<dbReference type="OrthoDB" id="3731101at2"/>
<reference evidence="6 9" key="2">
    <citation type="submission" date="2020-08" db="EMBL/GenBank/DDBJ databases">
        <title>Sequencing the genomes of 1000 actinobacteria strains.</title>
        <authorList>
            <person name="Klenk H.-P."/>
        </authorList>
    </citation>
    <scope>NUCLEOTIDE SEQUENCE [LARGE SCALE GENOMIC DNA]</scope>
    <source>
        <strain evidence="6 9">DSM 22242</strain>
    </source>
</reference>
<evidence type="ECO:0000313" key="9">
    <source>
        <dbReference type="Proteomes" id="UP000530850"/>
    </source>
</evidence>
<comment type="caution">
    <text evidence="7">The sequence shown here is derived from an EMBL/GenBank/DDBJ whole genome shotgun (WGS) entry which is preliminary data.</text>
</comment>
<comment type="function">
    <text evidence="4">Cell division protein that is part of the divisome complex and is recruited early to the Z-ring. Probably stimulates Z-ring formation, perhaps through the cross-linking of FtsZ protofilaments. Its function overlaps with FtsA.</text>
</comment>
<dbReference type="Proteomes" id="UP000309454">
    <property type="component" value="Unassembled WGS sequence"/>
</dbReference>
<name>A0A3N0A9G1_9ACTN</name>
<keyword evidence="3" id="KW-0131">Cell cycle</keyword>
<evidence type="ECO:0000256" key="3">
    <source>
        <dbReference type="ARBA" id="ARBA00023306"/>
    </source>
</evidence>
<proteinExistence type="predicted"/>
<accession>A0A3N0A9G1</accession>
<evidence type="ECO:0000256" key="1">
    <source>
        <dbReference type="ARBA" id="ARBA00022618"/>
    </source>
</evidence>
<dbReference type="PANTHER" id="PTHR35798">
    <property type="entry name" value="CELL DIVISION PROTEIN SEPF"/>
    <property type="match status" value="1"/>
</dbReference>
<dbReference type="Proteomes" id="UP000530850">
    <property type="component" value="Unassembled WGS sequence"/>
</dbReference>
<dbReference type="AlphaFoldDB" id="A0A3N0A9G1"/>
<gene>
    <name evidence="7" type="ORF">E5982_02500</name>
    <name evidence="6" type="ORF">FHR31_000051</name>
</gene>
<dbReference type="Gene3D" id="3.30.110.150">
    <property type="entry name" value="SepF-like protein"/>
    <property type="match status" value="1"/>
</dbReference>
<dbReference type="GeneID" id="93357106"/>
<dbReference type="InterPro" id="IPR007561">
    <property type="entry name" value="Cell_div_SepF/SepF-rel"/>
</dbReference>
<dbReference type="InterPro" id="IPR038594">
    <property type="entry name" value="SepF-like_sf"/>
</dbReference>
<feature type="region of interest" description="Disordered" evidence="5">
    <location>
        <begin position="21"/>
        <end position="69"/>
    </location>
</feature>
<sequence>MRDGRSMFGGIKARLGFADQQGDYDDEYYDDDYDDYDEGYAEYDEYATAPDDGYLSSTSRPTTRVSSTPRLVSYEDVRANTTVPQSLNRDPLPPRHVTSAADARVTLRGGSVGGRTMVDSTLPPQMTPEGTAAEAAAASRRRGSEGVNALFSSTVPDGRASGGESASRGASSLFGAPSSGRKMVVITPSSYADAEEVAKGLKVGNAVVLVLRNTAPDLAKRVLDFSFGAAAALDASVDVVAEKVFALTRLQDLTDGERDSLRAQGLL</sequence>
<organism evidence="7 8">
    <name type="scientific">Parvibacter caecicola</name>
    <dbReference type="NCBI Taxonomy" id="747645"/>
    <lineage>
        <taxon>Bacteria</taxon>
        <taxon>Bacillati</taxon>
        <taxon>Actinomycetota</taxon>
        <taxon>Coriobacteriia</taxon>
        <taxon>Coriobacteriales</taxon>
        <taxon>Coriobacteriaceae</taxon>
        <taxon>Parvibacter</taxon>
    </lineage>
</organism>
<evidence type="ECO:0000313" key="6">
    <source>
        <dbReference type="EMBL" id="MBB3170271.1"/>
    </source>
</evidence>